<protein>
    <recommendedName>
        <fullName evidence="4">Glucosyl transferase GtrII</fullName>
    </recommendedName>
</protein>
<feature type="transmembrane region" description="Helical" evidence="1">
    <location>
        <begin position="292"/>
        <end position="311"/>
    </location>
</feature>
<gene>
    <name evidence="2" type="ORF">SAMN06295912_14211</name>
</gene>
<feature type="transmembrane region" description="Helical" evidence="1">
    <location>
        <begin position="265"/>
        <end position="285"/>
    </location>
</feature>
<feature type="transmembrane region" description="Helical" evidence="1">
    <location>
        <begin position="345"/>
        <end position="367"/>
    </location>
</feature>
<sequence>MTAFSPNDRAAWWADWRYAVALVLLCAVPLIYPPLPPLTDLLGHLARYHVQLTVDSSPYLSRYFGFEWALLGNLGVDLLVIPMSKLFGLQFSVKLIALLVPPITAAGLLWIAREAHGRIPPTAAFALPLAFGYPFQFGFLNYTLAMALAFVAFGLWLRLARAERWALRAALFVPIGSAIWLVHSYGWGVLGLLAFAAELVRDRGLGGSRLHAIWRAGLSTWPLWPPMALMLAWRSGNVAGQTADWFNLQLKFEWLLSALRDRWEIFDIASVALLCVLLVAGIVRFRLRFDRMLGIAALILLVTYLLLPRILLGSAYADMRLVPYALAIGIIALRPSPGAGRRWMTAFAIAAGLFCVGRVGATTWSFAQYSRAYDDQLGAIAHIRPGSAVMVLVGLQCRDHWMTARMDHLGSQAIVRRDAFANGQWAMAGAQLLTVHYDAAGRFQTDPTQLLRPRACRGGNEPLWEDTLANFPRAAFDYFWLINMPRDRWPNEPDLVPIWHGRERGALYRVVKPAAVPATRR</sequence>
<dbReference type="EMBL" id="FZOS01000042">
    <property type="protein sequence ID" value="SNT10866.1"/>
    <property type="molecule type" value="Genomic_DNA"/>
</dbReference>
<feature type="transmembrane region" description="Helical" evidence="1">
    <location>
        <begin position="169"/>
        <end position="197"/>
    </location>
</feature>
<name>A0A239JXZ7_9SPHN</name>
<keyword evidence="1" id="KW-0812">Transmembrane</keyword>
<proteinExistence type="predicted"/>
<dbReference type="OrthoDB" id="7293882at2"/>
<dbReference type="RefSeq" id="WP_089221183.1">
    <property type="nucleotide sequence ID" value="NZ_FZOS01000042.1"/>
</dbReference>
<reference evidence="3" key="1">
    <citation type="submission" date="2017-06" db="EMBL/GenBank/DDBJ databases">
        <authorList>
            <person name="Varghese N."/>
            <person name="Submissions S."/>
        </authorList>
    </citation>
    <scope>NUCLEOTIDE SEQUENCE [LARGE SCALE GENOMIC DNA]</scope>
    <source>
        <strain evidence="3">LNB2</strain>
    </source>
</reference>
<feature type="transmembrane region" description="Helical" evidence="1">
    <location>
        <begin position="133"/>
        <end position="157"/>
    </location>
</feature>
<organism evidence="2 3">
    <name type="scientific">Edaphosphingomonas laterariae</name>
    <dbReference type="NCBI Taxonomy" id="861865"/>
    <lineage>
        <taxon>Bacteria</taxon>
        <taxon>Pseudomonadati</taxon>
        <taxon>Pseudomonadota</taxon>
        <taxon>Alphaproteobacteria</taxon>
        <taxon>Sphingomonadales</taxon>
        <taxon>Rhizorhabdaceae</taxon>
        <taxon>Edaphosphingomonas</taxon>
    </lineage>
</organism>
<evidence type="ECO:0000313" key="2">
    <source>
        <dbReference type="EMBL" id="SNT10866.1"/>
    </source>
</evidence>
<evidence type="ECO:0008006" key="4">
    <source>
        <dbReference type="Google" id="ProtNLM"/>
    </source>
</evidence>
<dbReference type="AlphaFoldDB" id="A0A239JXZ7"/>
<feature type="transmembrane region" description="Helical" evidence="1">
    <location>
        <begin position="63"/>
        <end position="81"/>
    </location>
</feature>
<dbReference type="Proteomes" id="UP000198281">
    <property type="component" value="Unassembled WGS sequence"/>
</dbReference>
<evidence type="ECO:0000256" key="1">
    <source>
        <dbReference type="SAM" id="Phobius"/>
    </source>
</evidence>
<evidence type="ECO:0000313" key="3">
    <source>
        <dbReference type="Proteomes" id="UP000198281"/>
    </source>
</evidence>
<accession>A0A239JXZ7</accession>
<keyword evidence="1" id="KW-0472">Membrane</keyword>
<keyword evidence="3" id="KW-1185">Reference proteome</keyword>
<feature type="transmembrane region" description="Helical" evidence="1">
    <location>
        <begin position="12"/>
        <end position="32"/>
    </location>
</feature>
<keyword evidence="1" id="KW-1133">Transmembrane helix</keyword>
<feature type="transmembrane region" description="Helical" evidence="1">
    <location>
        <begin position="93"/>
        <end position="113"/>
    </location>
</feature>